<dbReference type="GO" id="GO:0016020">
    <property type="term" value="C:membrane"/>
    <property type="evidence" value="ECO:0007669"/>
    <property type="project" value="UniProtKB-SubCell"/>
</dbReference>
<evidence type="ECO:0000256" key="3">
    <source>
        <dbReference type="SAM" id="Phobius"/>
    </source>
</evidence>
<dbReference type="Proteomes" id="UP001516023">
    <property type="component" value="Unassembled WGS sequence"/>
</dbReference>
<dbReference type="PANTHER" id="PTHR23539:SF1">
    <property type="entry name" value="MAJOR FACILITATOR SUPERFAMILY (MFS) PROFILE DOMAIN-CONTAINING PROTEIN"/>
    <property type="match status" value="1"/>
</dbReference>
<dbReference type="AlphaFoldDB" id="A0ABD3QQ46"/>
<proteinExistence type="predicted"/>
<feature type="transmembrane region" description="Helical" evidence="3">
    <location>
        <begin position="375"/>
        <end position="401"/>
    </location>
</feature>
<feature type="domain" description="Major facilitator superfamily (MFS) profile" evidence="4">
    <location>
        <begin position="277"/>
        <end position="504"/>
    </location>
</feature>
<dbReference type="Pfam" id="PF07690">
    <property type="entry name" value="MFS_1"/>
    <property type="match status" value="1"/>
</dbReference>
<name>A0ABD3QQ46_9STRA</name>
<feature type="region of interest" description="Disordered" evidence="2">
    <location>
        <begin position="485"/>
        <end position="504"/>
    </location>
</feature>
<feature type="transmembrane region" description="Helical" evidence="3">
    <location>
        <begin position="345"/>
        <end position="363"/>
    </location>
</feature>
<dbReference type="SUPFAM" id="SSF103473">
    <property type="entry name" value="MFS general substrate transporter"/>
    <property type="match status" value="1"/>
</dbReference>
<evidence type="ECO:0000313" key="5">
    <source>
        <dbReference type="EMBL" id="KAL3802324.1"/>
    </source>
</evidence>
<feature type="transmembrane region" description="Helical" evidence="3">
    <location>
        <begin position="413"/>
        <end position="435"/>
    </location>
</feature>
<evidence type="ECO:0000256" key="2">
    <source>
        <dbReference type="SAM" id="MobiDB-lite"/>
    </source>
</evidence>
<comment type="subcellular location">
    <subcellularLocation>
        <location evidence="1">Membrane</location>
        <topology evidence="1">Multi-pass membrane protein</topology>
    </subcellularLocation>
</comment>
<feature type="transmembrane region" description="Helical" evidence="3">
    <location>
        <begin position="447"/>
        <end position="465"/>
    </location>
</feature>
<keyword evidence="3" id="KW-1133">Transmembrane helix</keyword>
<dbReference type="EMBL" id="JABMIG020000020">
    <property type="protein sequence ID" value="KAL3802324.1"/>
    <property type="molecule type" value="Genomic_DNA"/>
</dbReference>
<comment type="caution">
    <text evidence="5">The sequence shown here is derived from an EMBL/GenBank/DDBJ whole genome shotgun (WGS) entry which is preliminary data.</text>
</comment>
<keyword evidence="3" id="KW-0472">Membrane</keyword>
<feature type="transmembrane region" description="Helical" evidence="3">
    <location>
        <begin position="157"/>
        <end position="174"/>
    </location>
</feature>
<feature type="transmembrane region" description="Helical" evidence="3">
    <location>
        <begin position="278"/>
        <end position="300"/>
    </location>
</feature>
<dbReference type="PROSITE" id="PS50850">
    <property type="entry name" value="MFS"/>
    <property type="match status" value="1"/>
</dbReference>
<feature type="transmembrane region" description="Helical" evidence="3">
    <location>
        <begin position="312"/>
        <end position="333"/>
    </location>
</feature>
<dbReference type="Gene3D" id="1.20.1250.20">
    <property type="entry name" value="MFS general substrate transporter like domains"/>
    <property type="match status" value="2"/>
</dbReference>
<keyword evidence="6" id="KW-1185">Reference proteome</keyword>
<keyword evidence="3" id="KW-0812">Transmembrane</keyword>
<gene>
    <name evidence="5" type="ORF">HJC23_007149</name>
</gene>
<dbReference type="InterPro" id="IPR036259">
    <property type="entry name" value="MFS_trans_sf"/>
</dbReference>
<feature type="transmembrane region" description="Helical" evidence="3">
    <location>
        <begin position="57"/>
        <end position="77"/>
    </location>
</feature>
<feature type="transmembrane region" description="Helical" evidence="3">
    <location>
        <begin position="84"/>
        <end position="102"/>
    </location>
</feature>
<dbReference type="InterPro" id="IPR020846">
    <property type="entry name" value="MFS_dom"/>
</dbReference>
<reference evidence="5 6" key="1">
    <citation type="journal article" date="2020" name="G3 (Bethesda)">
        <title>Improved Reference Genome for Cyclotella cryptica CCMP332, a Model for Cell Wall Morphogenesis, Salinity Adaptation, and Lipid Production in Diatoms (Bacillariophyta).</title>
        <authorList>
            <person name="Roberts W.R."/>
            <person name="Downey K.M."/>
            <person name="Ruck E.C."/>
            <person name="Traller J.C."/>
            <person name="Alverson A.J."/>
        </authorList>
    </citation>
    <scope>NUCLEOTIDE SEQUENCE [LARGE SCALE GENOMIC DNA]</scope>
    <source>
        <strain evidence="5 6">CCMP332</strain>
    </source>
</reference>
<dbReference type="InterPro" id="IPR011701">
    <property type="entry name" value="MFS"/>
</dbReference>
<evidence type="ECO:0000313" key="6">
    <source>
        <dbReference type="Proteomes" id="UP001516023"/>
    </source>
</evidence>
<protein>
    <recommendedName>
        <fullName evidence="4">Major facilitator superfamily (MFS) profile domain-containing protein</fullName>
    </recommendedName>
</protein>
<feature type="transmembrane region" description="Helical" evidence="3">
    <location>
        <begin position="114"/>
        <end position="136"/>
    </location>
</feature>
<evidence type="ECO:0000256" key="1">
    <source>
        <dbReference type="ARBA" id="ARBA00004141"/>
    </source>
</evidence>
<dbReference type="PANTHER" id="PTHR23539">
    <property type="entry name" value="MFS TRANSPORTER"/>
    <property type="match status" value="1"/>
</dbReference>
<sequence length="504" mass="53992">MSDFPTTTSEKPKTNARFLLGLVALFLGELRDGLTMINMQSAFLIVSKHYSEKQAGILFFVFGMSQFLFQTPAGYIMDYTDRKVHWLALASVVTTALTLLTATTAKEYGENLGFMVFIKFLQGGVTALIPPGLNSITQGIVGSVGMTKQVSNNEMRNHFGTAIIVLTGSLIAFFTYPDIGILFIVSPIACVGVIYFLLKIRPEDIDHDAARGLKLTSDTPDDGKSVVSTQYKLTSPDGGAKLDNTPSFKFGFGQQNQETDAAVPHAATPFDVLRDTTLLTFIIIVFLFHTSNGTVLPLVMQTLAIGEGRTGILMSGLCIIVAQIFMVASAKICGDYSGKWGRKSLFLIGLFSVPVRCFILYVLSGIKNSQAETSVFLSVIILSTQILDGVGAGVFGTMYILVTSDISGGTGRFSLTLGLTTAAMSIGGTVSGYLGQALAQDLGYQKAFVILGVLSLVPALGYLVFMPETLSSAEKASNVQMTAIDEAAENEEGSDQKSKQPSFV</sequence>
<evidence type="ECO:0000259" key="4">
    <source>
        <dbReference type="PROSITE" id="PS50850"/>
    </source>
</evidence>
<feature type="transmembrane region" description="Helical" evidence="3">
    <location>
        <begin position="180"/>
        <end position="198"/>
    </location>
</feature>
<organism evidence="5 6">
    <name type="scientific">Cyclotella cryptica</name>
    <dbReference type="NCBI Taxonomy" id="29204"/>
    <lineage>
        <taxon>Eukaryota</taxon>
        <taxon>Sar</taxon>
        <taxon>Stramenopiles</taxon>
        <taxon>Ochrophyta</taxon>
        <taxon>Bacillariophyta</taxon>
        <taxon>Coscinodiscophyceae</taxon>
        <taxon>Thalassiosirophycidae</taxon>
        <taxon>Stephanodiscales</taxon>
        <taxon>Stephanodiscaceae</taxon>
        <taxon>Cyclotella</taxon>
    </lineage>
</organism>
<accession>A0ABD3QQ46</accession>